<protein>
    <recommendedName>
        <fullName evidence="4">Secreted protein</fullName>
    </recommendedName>
</protein>
<dbReference type="HOGENOM" id="CLU_2281336_0_0_1"/>
<reference evidence="2" key="2">
    <citation type="submission" date="2015-03" db="UniProtKB">
        <authorList>
            <consortium name="EnsemblPlants"/>
        </authorList>
    </citation>
    <scope>IDENTIFICATION</scope>
</reference>
<proteinExistence type="predicted"/>
<reference evidence="2 3" key="1">
    <citation type="journal article" date="2014" name="Genome Biol.">
        <title>Transcriptome and methylome profiling reveals relics of genome dominance in the mesopolyploid Brassica oleracea.</title>
        <authorList>
            <person name="Parkin I.A."/>
            <person name="Koh C."/>
            <person name="Tang H."/>
            <person name="Robinson S.J."/>
            <person name="Kagale S."/>
            <person name="Clarke W.E."/>
            <person name="Town C.D."/>
            <person name="Nixon J."/>
            <person name="Krishnakumar V."/>
            <person name="Bidwell S.L."/>
            <person name="Denoeud F."/>
            <person name="Belcram H."/>
            <person name="Links M.G."/>
            <person name="Just J."/>
            <person name="Clarke C."/>
            <person name="Bender T."/>
            <person name="Huebert T."/>
            <person name="Mason A.S."/>
            <person name="Pires J.C."/>
            <person name="Barker G."/>
            <person name="Moore J."/>
            <person name="Walley P.G."/>
            <person name="Manoli S."/>
            <person name="Batley J."/>
            <person name="Edwards D."/>
            <person name="Nelson M.N."/>
            <person name="Wang X."/>
            <person name="Paterson A.H."/>
            <person name="King G."/>
            <person name="Bancroft I."/>
            <person name="Chalhoub B."/>
            <person name="Sharpe A.G."/>
        </authorList>
    </citation>
    <scope>NUCLEOTIDE SEQUENCE</scope>
    <source>
        <strain evidence="2 3">cv. TO1000</strain>
    </source>
</reference>
<dbReference type="AlphaFoldDB" id="A0A0D3ACH9"/>
<keyword evidence="3" id="KW-1185">Reference proteome</keyword>
<dbReference type="Proteomes" id="UP000032141">
    <property type="component" value="Chromosome C1"/>
</dbReference>
<name>A0A0D3ACH9_BRAOL</name>
<accession>A0A0D3ACH9</accession>
<keyword evidence="1" id="KW-0732">Signal</keyword>
<organism evidence="2 3">
    <name type="scientific">Brassica oleracea var. oleracea</name>
    <dbReference type="NCBI Taxonomy" id="109376"/>
    <lineage>
        <taxon>Eukaryota</taxon>
        <taxon>Viridiplantae</taxon>
        <taxon>Streptophyta</taxon>
        <taxon>Embryophyta</taxon>
        <taxon>Tracheophyta</taxon>
        <taxon>Spermatophyta</taxon>
        <taxon>Magnoliopsida</taxon>
        <taxon>eudicotyledons</taxon>
        <taxon>Gunneridae</taxon>
        <taxon>Pentapetalae</taxon>
        <taxon>rosids</taxon>
        <taxon>malvids</taxon>
        <taxon>Brassicales</taxon>
        <taxon>Brassicaceae</taxon>
        <taxon>Brassiceae</taxon>
        <taxon>Brassica</taxon>
    </lineage>
</organism>
<dbReference type="EnsemblPlants" id="Bo1g116320.1">
    <property type="protein sequence ID" value="Bo1g116320.1"/>
    <property type="gene ID" value="Bo1g116320"/>
</dbReference>
<dbReference type="OMA" id="NNDHKRN"/>
<evidence type="ECO:0000313" key="3">
    <source>
        <dbReference type="Proteomes" id="UP000032141"/>
    </source>
</evidence>
<dbReference type="STRING" id="109376.A0A0D3ACH9"/>
<feature type="chain" id="PRO_5002256859" description="Secreted protein" evidence="1">
    <location>
        <begin position="36"/>
        <end position="102"/>
    </location>
</feature>
<feature type="signal peptide" evidence="1">
    <location>
        <begin position="1"/>
        <end position="35"/>
    </location>
</feature>
<evidence type="ECO:0000313" key="2">
    <source>
        <dbReference type="EnsemblPlants" id="Bo1g116320.1"/>
    </source>
</evidence>
<dbReference type="Gramene" id="Bo1g116320.1">
    <property type="protein sequence ID" value="Bo1g116320.1"/>
    <property type="gene ID" value="Bo1g116320"/>
</dbReference>
<sequence length="102" mass="11785">MVPPHPHYWRKGISLNSRVLLLLVICFFFVHHCNASRASSPSSVSYRNPNNDHKRNTMRRGHFLGFLPRHFPVPASLHENTTTLVYKPCCLHDHSLSLFLPL</sequence>
<evidence type="ECO:0000256" key="1">
    <source>
        <dbReference type="SAM" id="SignalP"/>
    </source>
</evidence>
<evidence type="ECO:0008006" key="4">
    <source>
        <dbReference type="Google" id="ProtNLM"/>
    </source>
</evidence>